<dbReference type="GO" id="GO:0008270">
    <property type="term" value="F:zinc ion binding"/>
    <property type="evidence" value="ECO:0007669"/>
    <property type="project" value="UniProtKB-KW"/>
</dbReference>
<dbReference type="AlphaFoldDB" id="A0A131XSG3"/>
<evidence type="ECO:0000256" key="6">
    <source>
        <dbReference type="SAM" id="Coils"/>
    </source>
</evidence>
<dbReference type="Pfam" id="PF05485">
    <property type="entry name" value="THAP"/>
    <property type="match status" value="1"/>
</dbReference>
<dbReference type="GO" id="GO:0003677">
    <property type="term" value="F:DNA binding"/>
    <property type="evidence" value="ECO:0007669"/>
    <property type="project" value="UniProtKB-UniRule"/>
</dbReference>
<dbReference type="Gene3D" id="1.20.5.170">
    <property type="match status" value="1"/>
</dbReference>
<dbReference type="InterPro" id="IPR006612">
    <property type="entry name" value="THAP_Znf"/>
</dbReference>
<proteinExistence type="evidence at transcript level"/>
<keyword evidence="6" id="KW-0175">Coiled coil</keyword>
<dbReference type="InterPro" id="IPR038441">
    <property type="entry name" value="THAP_Znf_sf"/>
</dbReference>
<dbReference type="Gene3D" id="6.20.210.20">
    <property type="entry name" value="THAP domain"/>
    <property type="match status" value="1"/>
</dbReference>
<dbReference type="SMART" id="SM00980">
    <property type="entry name" value="THAP"/>
    <property type="match status" value="1"/>
</dbReference>
<feature type="coiled-coil region" evidence="6">
    <location>
        <begin position="314"/>
        <end position="341"/>
    </location>
</feature>
<feature type="domain" description="THAP-type" evidence="8">
    <location>
        <begin position="1"/>
        <end position="86"/>
    </location>
</feature>
<accession>A0A131XSG3</accession>
<dbReference type="InterPro" id="IPR052224">
    <property type="entry name" value="THAP_domain_protein"/>
</dbReference>
<evidence type="ECO:0000256" key="1">
    <source>
        <dbReference type="ARBA" id="ARBA00022723"/>
    </source>
</evidence>
<evidence type="ECO:0000256" key="3">
    <source>
        <dbReference type="ARBA" id="ARBA00022833"/>
    </source>
</evidence>
<keyword evidence="1" id="KW-0479">Metal-binding</keyword>
<evidence type="ECO:0000256" key="2">
    <source>
        <dbReference type="ARBA" id="ARBA00022771"/>
    </source>
</evidence>
<evidence type="ECO:0000256" key="5">
    <source>
        <dbReference type="PROSITE-ProRule" id="PRU00309"/>
    </source>
</evidence>
<name>A0A131XSG3_IXORI</name>
<evidence type="ECO:0000259" key="8">
    <source>
        <dbReference type="PROSITE" id="PS50950"/>
    </source>
</evidence>
<organism evidence="9">
    <name type="scientific">Ixodes ricinus</name>
    <name type="common">Common tick</name>
    <name type="synonym">Acarus ricinus</name>
    <dbReference type="NCBI Taxonomy" id="34613"/>
    <lineage>
        <taxon>Eukaryota</taxon>
        <taxon>Metazoa</taxon>
        <taxon>Ecdysozoa</taxon>
        <taxon>Arthropoda</taxon>
        <taxon>Chelicerata</taxon>
        <taxon>Arachnida</taxon>
        <taxon>Acari</taxon>
        <taxon>Parasitiformes</taxon>
        <taxon>Ixodida</taxon>
        <taxon>Ixodoidea</taxon>
        <taxon>Ixodidae</taxon>
        <taxon>Ixodinae</taxon>
        <taxon>Ixodes</taxon>
    </lineage>
</organism>
<dbReference type="EMBL" id="GEFM01006209">
    <property type="protein sequence ID" value="JAP69587.1"/>
    <property type="molecule type" value="mRNA"/>
</dbReference>
<keyword evidence="4 5" id="KW-0238">DNA-binding</keyword>
<evidence type="ECO:0000256" key="7">
    <source>
        <dbReference type="SAM" id="MobiDB-lite"/>
    </source>
</evidence>
<feature type="region of interest" description="Disordered" evidence="7">
    <location>
        <begin position="102"/>
        <end position="131"/>
    </location>
</feature>
<dbReference type="PANTHER" id="PTHR46927">
    <property type="entry name" value="AGAP005574-PA"/>
    <property type="match status" value="1"/>
</dbReference>
<protein>
    <recommendedName>
        <fullName evidence="8">THAP-type domain-containing protein</fullName>
    </recommendedName>
</protein>
<keyword evidence="2 5" id="KW-0863">Zinc-finger</keyword>
<reference evidence="9" key="1">
    <citation type="submission" date="2016-02" db="EMBL/GenBank/DDBJ databases">
        <title>RNAseq analyses of the midgut from blood- or serum-fed Ixodes ricinus ticks.</title>
        <authorList>
            <person name="Perner J."/>
            <person name="Provaznik J."/>
            <person name="Schrenkova J."/>
            <person name="Urbanova V."/>
            <person name="Ribeiro J.M."/>
            <person name="Kopacek P."/>
        </authorList>
    </citation>
    <scope>NUCLEOTIDE SEQUENCE</scope>
    <source>
        <tissue evidence="9">Gut</tissue>
    </source>
</reference>
<sequence>MVCCCVPLCKSEYKNKKDGGLAFHEFPVTHVRDQWIRAISRKGPDNTLWQPNCRSRVCSLHFKEDDYKECNKFRRLLKPTAVPTIFPGYPWYEESLKKAQQRAAGKRSAGSTNSEMEQDIKPDISEGYPKPVKTYNKGPGRHKVLLLDVPKKPVATIASTRVVTAPSSQARRAEEAMKSFAAGSSLASTSWGPHTFFVLGGEGGSDDAAADMAARYELTTIAAPLESEEAILETVACETVVTSDDASTPIDEPHMLILPDTTPYLYKPAALSKSVGQQTAMTSLALAGIFSEIISLRTKCSDSKDQLGALSKENCNLKRKCEELQRSLEALAEENNKLKKRLCTETAGQEEGQAE</sequence>
<dbReference type="PROSITE" id="PS50950">
    <property type="entry name" value="ZF_THAP"/>
    <property type="match status" value="1"/>
</dbReference>
<evidence type="ECO:0000313" key="9">
    <source>
        <dbReference type="EMBL" id="JAP69587.1"/>
    </source>
</evidence>
<dbReference type="SUPFAM" id="SSF57716">
    <property type="entry name" value="Glucocorticoid receptor-like (DNA-binding domain)"/>
    <property type="match status" value="1"/>
</dbReference>
<dbReference type="PANTHER" id="PTHR46927:SF3">
    <property type="entry name" value="THAP-TYPE DOMAIN-CONTAINING PROTEIN"/>
    <property type="match status" value="1"/>
</dbReference>
<keyword evidence="3" id="KW-0862">Zinc</keyword>
<evidence type="ECO:0000256" key="4">
    <source>
        <dbReference type="ARBA" id="ARBA00023125"/>
    </source>
</evidence>